<keyword evidence="5" id="KW-0067">ATP-binding</keyword>
<dbReference type="GO" id="GO:0004326">
    <property type="term" value="F:tetrahydrofolylpolyglutamate synthase activity"/>
    <property type="evidence" value="ECO:0007669"/>
    <property type="project" value="InterPro"/>
</dbReference>
<dbReference type="GO" id="GO:0005829">
    <property type="term" value="C:cytosol"/>
    <property type="evidence" value="ECO:0007669"/>
    <property type="project" value="TreeGrafter"/>
</dbReference>
<dbReference type="AlphaFoldDB" id="A0A5C2SI53"/>
<dbReference type="Proteomes" id="UP000313359">
    <property type="component" value="Unassembled WGS sequence"/>
</dbReference>
<feature type="compositionally biased region" description="Basic and acidic residues" evidence="7">
    <location>
        <begin position="466"/>
        <end position="477"/>
    </location>
</feature>
<gene>
    <name evidence="8" type="ORF">L227DRAFT_592296</name>
</gene>
<organism evidence="8 9">
    <name type="scientific">Lentinus tigrinus ALCF2SS1-6</name>
    <dbReference type="NCBI Taxonomy" id="1328759"/>
    <lineage>
        <taxon>Eukaryota</taxon>
        <taxon>Fungi</taxon>
        <taxon>Dikarya</taxon>
        <taxon>Basidiomycota</taxon>
        <taxon>Agaricomycotina</taxon>
        <taxon>Agaricomycetes</taxon>
        <taxon>Polyporales</taxon>
        <taxon>Polyporaceae</taxon>
        <taxon>Lentinus</taxon>
    </lineage>
</organism>
<dbReference type="SUPFAM" id="SSF53244">
    <property type="entry name" value="MurD-like peptide ligases, peptide-binding domain"/>
    <property type="match status" value="1"/>
</dbReference>
<comment type="similarity">
    <text evidence="1">Belongs to the folylpolyglutamate synthase family.</text>
</comment>
<dbReference type="Gene3D" id="3.40.1190.10">
    <property type="entry name" value="Mur-like, catalytic domain"/>
    <property type="match status" value="1"/>
</dbReference>
<evidence type="ECO:0000256" key="1">
    <source>
        <dbReference type="ARBA" id="ARBA00008276"/>
    </source>
</evidence>
<evidence type="ECO:0000256" key="5">
    <source>
        <dbReference type="ARBA" id="ARBA00022840"/>
    </source>
</evidence>
<dbReference type="InterPro" id="IPR018109">
    <property type="entry name" value="Folylpolyglutamate_synth_CS"/>
</dbReference>
<name>A0A5C2SI53_9APHY</name>
<evidence type="ECO:0000256" key="3">
    <source>
        <dbReference type="ARBA" id="ARBA00022723"/>
    </source>
</evidence>
<sequence length="529" mass="57238">MSIDLSLDRIRELLAHFPVPYTRPTIHVAGTNGKGSVCAYVSSILAAAEPPLVVGRFNSPHLLNWLDGISIQNKPVTFDTFWPVRNEIDAINTTHDIGASNFEQYTCMALLIFERLHVDVVVLEVGMGGRLDATNVVPDECILVSALTSVDLDHQALLGDTVELITREKAAIVRKGKPFVLGPQVHRHVEAVAREIVEAVGGELLPPCSVVPVDWDENLDGPQRPAGAGIGVPILQPVQISMPAFAEPVRALLPLHGAHQYGNLGTAAGIVSALLTHPSVQLHVPDLQLRDRLTPVTIARGVRATRWPGRLSYHNITLPADPATGQEELRLTVLADGAHNPASAAALAAYLSSMLEKTSKGPLNLTYILGLSHSPPKTPVQTLGPLLAVHSQLSKTRDVRLGAALLAFTKPARMPWISAVPPATMHAAIDTLVPPSGSSFSQSESTIDIYEDEPEVPEEQVQPGADPDKQVLERPPRTEHVERALRWAAGRRREGEDALVVLAGSLYLVADFYRLLQKYEQADEIWGAN</sequence>
<evidence type="ECO:0000313" key="9">
    <source>
        <dbReference type="Proteomes" id="UP000313359"/>
    </source>
</evidence>
<keyword evidence="3" id="KW-0479">Metal-binding</keyword>
<dbReference type="GO" id="GO:0008841">
    <property type="term" value="F:dihydrofolate synthase activity"/>
    <property type="evidence" value="ECO:0007669"/>
    <property type="project" value="TreeGrafter"/>
</dbReference>
<accession>A0A5C2SI53</accession>
<dbReference type="GO" id="GO:0046872">
    <property type="term" value="F:metal ion binding"/>
    <property type="evidence" value="ECO:0007669"/>
    <property type="project" value="UniProtKB-KW"/>
</dbReference>
<dbReference type="Gene3D" id="3.90.190.20">
    <property type="entry name" value="Mur ligase, C-terminal domain"/>
    <property type="match status" value="1"/>
</dbReference>
<dbReference type="PANTHER" id="PTHR11136:SF0">
    <property type="entry name" value="DIHYDROFOLATE SYNTHETASE-RELATED"/>
    <property type="match status" value="1"/>
</dbReference>
<dbReference type="UniPathway" id="UPA00850"/>
<dbReference type="STRING" id="1328759.A0A5C2SI53"/>
<evidence type="ECO:0000313" key="8">
    <source>
        <dbReference type="EMBL" id="RPD62809.1"/>
    </source>
</evidence>
<dbReference type="SUPFAM" id="SSF53623">
    <property type="entry name" value="MurD-like peptide ligases, catalytic domain"/>
    <property type="match status" value="1"/>
</dbReference>
<dbReference type="InterPro" id="IPR001645">
    <property type="entry name" value="Folylpolyglutamate_synth"/>
</dbReference>
<dbReference type="PANTHER" id="PTHR11136">
    <property type="entry name" value="FOLYLPOLYGLUTAMATE SYNTHASE-RELATED"/>
    <property type="match status" value="1"/>
</dbReference>
<proteinExistence type="inferred from homology"/>
<keyword evidence="2 8" id="KW-0436">Ligase</keyword>
<protein>
    <submittedName>
        <fullName evidence="8">Mur ligase</fullName>
    </submittedName>
</protein>
<dbReference type="EMBL" id="ML122258">
    <property type="protein sequence ID" value="RPD62809.1"/>
    <property type="molecule type" value="Genomic_DNA"/>
</dbReference>
<feature type="region of interest" description="Disordered" evidence="7">
    <location>
        <begin position="458"/>
        <end position="477"/>
    </location>
</feature>
<reference evidence="8" key="1">
    <citation type="journal article" date="2018" name="Genome Biol. Evol.">
        <title>Genomics and development of Lentinus tigrinus, a white-rot wood-decaying mushroom with dimorphic fruiting bodies.</title>
        <authorList>
            <person name="Wu B."/>
            <person name="Xu Z."/>
            <person name="Knudson A."/>
            <person name="Carlson A."/>
            <person name="Chen N."/>
            <person name="Kovaka S."/>
            <person name="LaButti K."/>
            <person name="Lipzen A."/>
            <person name="Pennachio C."/>
            <person name="Riley R."/>
            <person name="Schakwitz W."/>
            <person name="Umezawa K."/>
            <person name="Ohm R.A."/>
            <person name="Grigoriev I.V."/>
            <person name="Nagy L.G."/>
            <person name="Gibbons J."/>
            <person name="Hibbett D."/>
        </authorList>
    </citation>
    <scope>NUCLEOTIDE SEQUENCE [LARGE SCALE GENOMIC DNA]</scope>
    <source>
        <strain evidence="8">ALCF2SS1-6</strain>
    </source>
</reference>
<evidence type="ECO:0000256" key="7">
    <source>
        <dbReference type="SAM" id="MobiDB-lite"/>
    </source>
</evidence>
<dbReference type="GO" id="GO:0005524">
    <property type="term" value="F:ATP binding"/>
    <property type="evidence" value="ECO:0007669"/>
    <property type="project" value="UniProtKB-KW"/>
</dbReference>
<dbReference type="OrthoDB" id="5212574at2759"/>
<evidence type="ECO:0000256" key="2">
    <source>
        <dbReference type="ARBA" id="ARBA00022598"/>
    </source>
</evidence>
<dbReference type="GO" id="GO:0005739">
    <property type="term" value="C:mitochondrion"/>
    <property type="evidence" value="ECO:0007669"/>
    <property type="project" value="TreeGrafter"/>
</dbReference>
<keyword evidence="6" id="KW-0460">Magnesium</keyword>
<dbReference type="NCBIfam" id="TIGR01499">
    <property type="entry name" value="folC"/>
    <property type="match status" value="1"/>
</dbReference>
<evidence type="ECO:0000256" key="6">
    <source>
        <dbReference type="ARBA" id="ARBA00022842"/>
    </source>
</evidence>
<evidence type="ECO:0000256" key="4">
    <source>
        <dbReference type="ARBA" id="ARBA00022741"/>
    </source>
</evidence>
<dbReference type="InterPro" id="IPR036615">
    <property type="entry name" value="Mur_ligase_C_dom_sf"/>
</dbReference>
<dbReference type="PROSITE" id="PS01012">
    <property type="entry name" value="FOLYLPOLYGLU_SYNT_2"/>
    <property type="match status" value="1"/>
</dbReference>
<dbReference type="InterPro" id="IPR036565">
    <property type="entry name" value="Mur-like_cat_sf"/>
</dbReference>
<keyword evidence="4" id="KW-0547">Nucleotide-binding</keyword>
<keyword evidence="9" id="KW-1185">Reference proteome</keyword>